<organism evidence="3 4">
    <name type="scientific">Alloscardovia theropitheci</name>
    <dbReference type="NCBI Taxonomy" id="2496842"/>
    <lineage>
        <taxon>Bacteria</taxon>
        <taxon>Bacillati</taxon>
        <taxon>Actinomycetota</taxon>
        <taxon>Actinomycetes</taxon>
        <taxon>Bifidobacteriales</taxon>
        <taxon>Bifidobacteriaceae</taxon>
        <taxon>Alloscardovia</taxon>
    </lineage>
</organism>
<comment type="caution">
    <text evidence="3">The sequence shown here is derived from an EMBL/GenBank/DDBJ whole genome shotgun (WGS) entry which is preliminary data.</text>
</comment>
<evidence type="ECO:0000256" key="1">
    <source>
        <dbReference type="ARBA" id="ARBA00023002"/>
    </source>
</evidence>
<evidence type="ECO:0000259" key="2">
    <source>
        <dbReference type="Pfam" id="PF02525"/>
    </source>
</evidence>
<dbReference type="GO" id="GO:0010181">
    <property type="term" value="F:FMN binding"/>
    <property type="evidence" value="ECO:0007669"/>
    <property type="project" value="TreeGrafter"/>
</dbReference>
<name>A0A4R0QRC1_9BIFI</name>
<gene>
    <name evidence="3" type="ORF">EJ419_08010</name>
</gene>
<evidence type="ECO:0000313" key="3">
    <source>
        <dbReference type="EMBL" id="TCD53575.1"/>
    </source>
</evidence>
<dbReference type="OrthoDB" id="9798454at2"/>
<dbReference type="RefSeq" id="WP_131285361.1">
    <property type="nucleotide sequence ID" value="NZ_RXLP01000027.1"/>
</dbReference>
<dbReference type="Gene3D" id="3.40.50.360">
    <property type="match status" value="1"/>
</dbReference>
<dbReference type="GO" id="GO:0003955">
    <property type="term" value="F:NAD(P)H dehydrogenase (quinone) activity"/>
    <property type="evidence" value="ECO:0007669"/>
    <property type="project" value="TreeGrafter"/>
</dbReference>
<dbReference type="SUPFAM" id="SSF52218">
    <property type="entry name" value="Flavoproteins"/>
    <property type="match status" value="1"/>
</dbReference>
<proteinExistence type="predicted"/>
<protein>
    <submittedName>
        <fullName evidence="3">Flavodoxin family protein</fullName>
    </submittedName>
</protein>
<accession>A0A4R0QRC1</accession>
<dbReference type="EMBL" id="RXLP01000027">
    <property type="protein sequence ID" value="TCD53575.1"/>
    <property type="molecule type" value="Genomic_DNA"/>
</dbReference>
<dbReference type="AlphaFoldDB" id="A0A4R0QRC1"/>
<dbReference type="Pfam" id="PF02525">
    <property type="entry name" value="Flavodoxin_2"/>
    <property type="match status" value="1"/>
</dbReference>
<dbReference type="InterPro" id="IPR046980">
    <property type="entry name" value="KefG/KefF"/>
</dbReference>
<dbReference type="PANTHER" id="PTHR47307:SF1">
    <property type="entry name" value="GLUTATHIONE-REGULATED POTASSIUM-EFFLUX SYSTEM ANCILLARY PROTEIN KEFG"/>
    <property type="match status" value="1"/>
</dbReference>
<sequence>MENILIVSGHTYPENSIANKHIISLLKKQYPDTHIDDLYTLYPDYRINVASEQEKLKNADIIIIQSPIFWYYMTSLVSRWIEEVFTYGWAYGSSGNALSGKKIIFSVTAGADNEFYNSQSSAEISIDEMMKPYIVSANYCSMDYVGTVFTGGMMNFTELSTSDKENYITMSNKLTR</sequence>
<dbReference type="PANTHER" id="PTHR47307">
    <property type="entry name" value="GLUTATHIONE-REGULATED POTASSIUM-EFFLUX SYSTEM ANCILLARY PROTEIN KEFG"/>
    <property type="match status" value="1"/>
</dbReference>
<feature type="domain" description="Flavodoxin-like fold" evidence="2">
    <location>
        <begin position="3"/>
        <end position="156"/>
    </location>
</feature>
<keyword evidence="4" id="KW-1185">Reference proteome</keyword>
<dbReference type="GO" id="GO:0009055">
    <property type="term" value="F:electron transfer activity"/>
    <property type="evidence" value="ECO:0007669"/>
    <property type="project" value="TreeGrafter"/>
</dbReference>
<dbReference type="InterPro" id="IPR003680">
    <property type="entry name" value="Flavodoxin_fold"/>
</dbReference>
<evidence type="ECO:0000313" key="4">
    <source>
        <dbReference type="Proteomes" id="UP000291289"/>
    </source>
</evidence>
<keyword evidence="1" id="KW-0560">Oxidoreductase</keyword>
<reference evidence="3 4" key="1">
    <citation type="submission" date="2018-12" db="EMBL/GenBank/DDBJ databases">
        <title>Alloscrdovia theropitheci sp. nov: a novel taxon from the feces of the bleeding-herat monkey (Theropithecus geleda).</title>
        <authorList>
            <person name="Modesto M."/>
        </authorList>
    </citation>
    <scope>NUCLEOTIDE SEQUENCE [LARGE SCALE GENOMIC DNA]</scope>
    <source>
        <strain evidence="3 4">GLDI4/2</strain>
    </source>
</reference>
<dbReference type="InterPro" id="IPR029039">
    <property type="entry name" value="Flavoprotein-like_sf"/>
</dbReference>
<dbReference type="Proteomes" id="UP000291289">
    <property type="component" value="Unassembled WGS sequence"/>
</dbReference>